<dbReference type="GO" id="GO:0035556">
    <property type="term" value="P:intracellular signal transduction"/>
    <property type="evidence" value="ECO:0007669"/>
    <property type="project" value="InterPro"/>
</dbReference>
<protein>
    <submittedName>
        <fullName evidence="3">Adenylate cyclase</fullName>
    </submittedName>
</protein>
<evidence type="ECO:0000256" key="2">
    <source>
        <dbReference type="SAM" id="MobiDB-lite"/>
    </source>
</evidence>
<dbReference type="RefSeq" id="WP_083343209.1">
    <property type="nucleotide sequence ID" value="NZ_CP048813.1"/>
</dbReference>
<comment type="similarity">
    <text evidence="1">Belongs to the adenylyl cyclase class-3 family.</text>
</comment>
<dbReference type="AlphaFoldDB" id="A0A1G8NFQ0"/>
<dbReference type="OrthoDB" id="5494175at2"/>
<gene>
    <name evidence="3" type="ORF">SAMN05444695_11136</name>
</gene>
<sequence length="293" mass="30975">MDVSDQDGPEADTSGREFDGADGAESAAEVRAAAKALERIGEVNRHPSLVSGLRKLRHTLPGDPSFGDPLSTAGPGSARALARVADRFLDDQPGASREVSLGALQVWQAVLERVGRGRGTSDVTIVFTDLVGFSTWSLPAGDAATLALLKDVARAVETPFRARGGHVVKRLGDGVMAVFPSPDRALEAVFEARDALADVEVDGYCPRMRVGIHTGVPRKVGADWIGVDVTIAARMMELGADGNVVASASALDGLYEGTLERLGLVARPWRRPLFGSPPNGVPPELGIWRVRRA</sequence>
<dbReference type="Pfam" id="PF00211">
    <property type="entry name" value="Guanylate_cyc"/>
    <property type="match status" value="1"/>
</dbReference>
<dbReference type="Proteomes" id="UP000183263">
    <property type="component" value="Unassembled WGS sequence"/>
</dbReference>
<reference evidence="3 4" key="1">
    <citation type="submission" date="2016-10" db="EMBL/GenBank/DDBJ databases">
        <authorList>
            <person name="de Groot N.N."/>
        </authorList>
    </citation>
    <scope>NUCLEOTIDE SEQUENCE [LARGE SCALE GENOMIC DNA]</scope>
    <source>
        <strain evidence="3 4">DSM 44892</strain>
    </source>
</reference>
<evidence type="ECO:0000313" key="3">
    <source>
        <dbReference type="EMBL" id="SDI78340.1"/>
    </source>
</evidence>
<evidence type="ECO:0000313" key="4">
    <source>
        <dbReference type="Proteomes" id="UP000183263"/>
    </source>
</evidence>
<dbReference type="PANTHER" id="PTHR43081:SF19">
    <property type="entry name" value="PH-SENSITIVE ADENYLATE CYCLASE RV1264"/>
    <property type="match status" value="1"/>
</dbReference>
<dbReference type="InterPro" id="IPR050697">
    <property type="entry name" value="Adenylyl/Guanylyl_Cyclase_3/4"/>
</dbReference>
<feature type="compositionally biased region" description="Acidic residues" evidence="2">
    <location>
        <begin position="1"/>
        <end position="10"/>
    </location>
</feature>
<dbReference type="Gene3D" id="3.30.70.1230">
    <property type="entry name" value="Nucleotide cyclase"/>
    <property type="match status" value="1"/>
</dbReference>
<dbReference type="PANTHER" id="PTHR43081">
    <property type="entry name" value="ADENYLATE CYCLASE, TERMINAL-DIFFERENTIATION SPECIFIC-RELATED"/>
    <property type="match status" value="1"/>
</dbReference>
<dbReference type="CDD" id="cd07302">
    <property type="entry name" value="CHD"/>
    <property type="match status" value="1"/>
</dbReference>
<keyword evidence="4" id="KW-1185">Reference proteome</keyword>
<dbReference type="SMART" id="SM00044">
    <property type="entry name" value="CYCc"/>
    <property type="match status" value="1"/>
</dbReference>
<accession>A0A1G8NFQ0</accession>
<dbReference type="GO" id="GO:0004016">
    <property type="term" value="F:adenylate cyclase activity"/>
    <property type="evidence" value="ECO:0007669"/>
    <property type="project" value="UniProtKB-ARBA"/>
</dbReference>
<dbReference type="EMBL" id="FNDN01000011">
    <property type="protein sequence ID" value="SDI78340.1"/>
    <property type="molecule type" value="Genomic_DNA"/>
</dbReference>
<dbReference type="InterPro" id="IPR001054">
    <property type="entry name" value="A/G_cyclase"/>
</dbReference>
<dbReference type="SUPFAM" id="SSF55073">
    <property type="entry name" value="Nucleotide cyclase"/>
    <property type="match status" value="1"/>
</dbReference>
<dbReference type="PROSITE" id="PS50125">
    <property type="entry name" value="GUANYLATE_CYCLASE_2"/>
    <property type="match status" value="1"/>
</dbReference>
<organism evidence="3 4">
    <name type="scientific">Rhodococcus triatomae</name>
    <dbReference type="NCBI Taxonomy" id="300028"/>
    <lineage>
        <taxon>Bacteria</taxon>
        <taxon>Bacillati</taxon>
        <taxon>Actinomycetota</taxon>
        <taxon>Actinomycetes</taxon>
        <taxon>Mycobacteriales</taxon>
        <taxon>Nocardiaceae</taxon>
        <taxon>Rhodococcus</taxon>
    </lineage>
</organism>
<proteinExistence type="inferred from homology"/>
<feature type="region of interest" description="Disordered" evidence="2">
    <location>
        <begin position="1"/>
        <end position="27"/>
    </location>
</feature>
<evidence type="ECO:0000256" key="1">
    <source>
        <dbReference type="ARBA" id="ARBA00005381"/>
    </source>
</evidence>
<dbReference type="InterPro" id="IPR029787">
    <property type="entry name" value="Nucleotide_cyclase"/>
</dbReference>
<dbReference type="GO" id="GO:0006171">
    <property type="term" value="P:cAMP biosynthetic process"/>
    <property type="evidence" value="ECO:0007669"/>
    <property type="project" value="TreeGrafter"/>
</dbReference>
<name>A0A1G8NFQ0_9NOCA</name>